<evidence type="ECO:0000313" key="4">
    <source>
        <dbReference type="Proteomes" id="UP000682802"/>
    </source>
</evidence>
<evidence type="ECO:0000256" key="1">
    <source>
        <dbReference type="PROSITE-ProRule" id="PRU00339"/>
    </source>
</evidence>
<keyword evidence="4" id="KW-1185">Reference proteome</keyword>
<reference evidence="3 4" key="1">
    <citation type="submission" date="2021-05" db="EMBL/GenBank/DDBJ databases">
        <title>Comparative genomic studies on the polysaccharide-degrading batcterial strains of the Flammeovirga genus.</title>
        <authorList>
            <person name="Zewei F."/>
            <person name="Zheng Z."/>
            <person name="Yu L."/>
            <person name="Ruyue G."/>
            <person name="Yanhong M."/>
            <person name="Yuanyuan C."/>
            <person name="Jingyan G."/>
            <person name="Wenjun H."/>
        </authorList>
    </citation>
    <scope>NUCLEOTIDE SEQUENCE [LARGE SCALE GENOMIC DNA]</scope>
    <source>
        <strain evidence="3 4">YS10</strain>
    </source>
</reference>
<dbReference type="InterPro" id="IPR019734">
    <property type="entry name" value="TPR_rpt"/>
</dbReference>
<feature type="repeat" description="TPR" evidence="1">
    <location>
        <begin position="80"/>
        <end position="113"/>
    </location>
</feature>
<evidence type="ECO:0008006" key="5">
    <source>
        <dbReference type="Google" id="ProtNLM"/>
    </source>
</evidence>
<dbReference type="Pfam" id="PF13181">
    <property type="entry name" value="TPR_8"/>
    <property type="match status" value="1"/>
</dbReference>
<gene>
    <name evidence="3" type="ORF">KM029_09820</name>
</gene>
<dbReference type="InterPro" id="IPR011990">
    <property type="entry name" value="TPR-like_helical_dom_sf"/>
</dbReference>
<name>A0ABX8GQ16_9BACT</name>
<dbReference type="Gene3D" id="1.25.40.10">
    <property type="entry name" value="Tetratricopeptide repeat domain"/>
    <property type="match status" value="1"/>
</dbReference>
<accession>A0ABX8GQ16</accession>
<sequence>MKTLITSLIATLFSITLFAAAPVEKPSNATAEKLVEMIENTTSSDWATYAKAAELSINWNGDLALAKEWIDHAITVERNNKTLEILGDYYARLGDEEKAFSAYMEAIEINITNTENIDRLQRKVMVYAKELKK</sequence>
<protein>
    <recommendedName>
        <fullName evidence="5">Tetratricopeptide repeat protein</fullName>
    </recommendedName>
</protein>
<proteinExistence type="predicted"/>
<evidence type="ECO:0000256" key="2">
    <source>
        <dbReference type="SAM" id="SignalP"/>
    </source>
</evidence>
<dbReference type="SUPFAM" id="SSF48452">
    <property type="entry name" value="TPR-like"/>
    <property type="match status" value="1"/>
</dbReference>
<feature type="signal peptide" evidence="2">
    <location>
        <begin position="1"/>
        <end position="19"/>
    </location>
</feature>
<dbReference type="EMBL" id="CP076128">
    <property type="protein sequence ID" value="QWG05680.1"/>
    <property type="molecule type" value="Genomic_DNA"/>
</dbReference>
<keyword evidence="1" id="KW-0802">TPR repeat</keyword>
<evidence type="ECO:0000313" key="3">
    <source>
        <dbReference type="EMBL" id="QWG05680.1"/>
    </source>
</evidence>
<dbReference type="Proteomes" id="UP000682802">
    <property type="component" value="Chromosome 1"/>
</dbReference>
<dbReference type="RefSeq" id="WP_144073125.1">
    <property type="nucleotide sequence ID" value="NZ_CP076128.1"/>
</dbReference>
<keyword evidence="2" id="KW-0732">Signal</keyword>
<feature type="chain" id="PRO_5046327248" description="Tetratricopeptide repeat protein" evidence="2">
    <location>
        <begin position="20"/>
        <end position="133"/>
    </location>
</feature>
<organism evidence="3 4">
    <name type="scientific">Flammeovirga kamogawensis</name>
    <dbReference type="NCBI Taxonomy" id="373891"/>
    <lineage>
        <taxon>Bacteria</taxon>
        <taxon>Pseudomonadati</taxon>
        <taxon>Bacteroidota</taxon>
        <taxon>Cytophagia</taxon>
        <taxon>Cytophagales</taxon>
        <taxon>Flammeovirgaceae</taxon>
        <taxon>Flammeovirga</taxon>
    </lineage>
</organism>
<dbReference type="PROSITE" id="PS50005">
    <property type="entry name" value="TPR"/>
    <property type="match status" value="1"/>
</dbReference>